<dbReference type="Gene3D" id="3.40.30.10">
    <property type="entry name" value="Glutaredoxin"/>
    <property type="match status" value="1"/>
</dbReference>
<feature type="domain" description="Thioredoxin" evidence="1">
    <location>
        <begin position="11"/>
        <end position="161"/>
    </location>
</feature>
<dbReference type="InterPro" id="IPR000866">
    <property type="entry name" value="AhpC/TSA"/>
</dbReference>
<dbReference type="AlphaFoldDB" id="A0A934X046"/>
<accession>A0A934X046</accession>
<evidence type="ECO:0000313" key="3">
    <source>
        <dbReference type="Proteomes" id="UP000611723"/>
    </source>
</evidence>
<evidence type="ECO:0000313" key="2">
    <source>
        <dbReference type="EMBL" id="MBK6266438.1"/>
    </source>
</evidence>
<sequence length="162" mass="18827">MIKKITLIVLFFAFVQQPDGLAQRNAIRIIEVPELEELIQAEQGKLKVINFWATWCKPCIKELPYFVEAQKKFPDVEFIFVSLDFAENESKVQAFSKKKGLDKSKMYLIDDLDYNSWIDKVSPDWSGAIPGTLIVSMNGKDFYEKEFHSGELEELIRKKNKK</sequence>
<dbReference type="RefSeq" id="WP_201432248.1">
    <property type="nucleotide sequence ID" value="NZ_JAEQBW010000008.1"/>
</dbReference>
<dbReference type="PANTHER" id="PTHR42852:SF17">
    <property type="entry name" value="THIOREDOXIN-LIKE PROTEIN HI_1115"/>
    <property type="match status" value="1"/>
</dbReference>
<dbReference type="InterPro" id="IPR036249">
    <property type="entry name" value="Thioredoxin-like_sf"/>
</dbReference>
<dbReference type="EMBL" id="JAEQBW010000008">
    <property type="protein sequence ID" value="MBK6266438.1"/>
    <property type="molecule type" value="Genomic_DNA"/>
</dbReference>
<dbReference type="Proteomes" id="UP000611723">
    <property type="component" value="Unassembled WGS sequence"/>
</dbReference>
<dbReference type="GO" id="GO:0016209">
    <property type="term" value="F:antioxidant activity"/>
    <property type="evidence" value="ECO:0007669"/>
    <property type="project" value="InterPro"/>
</dbReference>
<organism evidence="2 3">
    <name type="scientific">Marivirga aurantiaca</name>
    <dbReference type="NCBI Taxonomy" id="2802615"/>
    <lineage>
        <taxon>Bacteria</taxon>
        <taxon>Pseudomonadati</taxon>
        <taxon>Bacteroidota</taxon>
        <taxon>Cytophagia</taxon>
        <taxon>Cytophagales</taxon>
        <taxon>Marivirgaceae</taxon>
        <taxon>Marivirga</taxon>
    </lineage>
</organism>
<evidence type="ECO:0000259" key="1">
    <source>
        <dbReference type="PROSITE" id="PS51352"/>
    </source>
</evidence>
<proteinExistence type="predicted"/>
<dbReference type="PROSITE" id="PS51352">
    <property type="entry name" value="THIOREDOXIN_2"/>
    <property type="match status" value="1"/>
</dbReference>
<reference evidence="2" key="1">
    <citation type="submission" date="2021-01" db="EMBL/GenBank/DDBJ databases">
        <title>Marivirga aurantiaca sp. nov., isolated from intertidal surface sediments.</title>
        <authorList>
            <person name="Zhang M."/>
        </authorList>
    </citation>
    <scope>NUCLEOTIDE SEQUENCE</scope>
    <source>
        <strain evidence="2">S37H4</strain>
    </source>
</reference>
<dbReference type="GO" id="GO:0016491">
    <property type="term" value="F:oxidoreductase activity"/>
    <property type="evidence" value="ECO:0007669"/>
    <property type="project" value="InterPro"/>
</dbReference>
<dbReference type="CDD" id="cd02966">
    <property type="entry name" value="TlpA_like_family"/>
    <property type="match status" value="1"/>
</dbReference>
<dbReference type="Pfam" id="PF00578">
    <property type="entry name" value="AhpC-TSA"/>
    <property type="match status" value="1"/>
</dbReference>
<dbReference type="PANTHER" id="PTHR42852">
    <property type="entry name" value="THIOL:DISULFIDE INTERCHANGE PROTEIN DSBE"/>
    <property type="match status" value="1"/>
</dbReference>
<comment type="caution">
    <text evidence="2">The sequence shown here is derived from an EMBL/GenBank/DDBJ whole genome shotgun (WGS) entry which is preliminary data.</text>
</comment>
<keyword evidence="3" id="KW-1185">Reference proteome</keyword>
<name>A0A934X046_9BACT</name>
<dbReference type="InterPro" id="IPR013766">
    <property type="entry name" value="Thioredoxin_domain"/>
</dbReference>
<protein>
    <submittedName>
        <fullName evidence="2">TlpA family protein disulfide reductase</fullName>
    </submittedName>
</protein>
<gene>
    <name evidence="2" type="ORF">JKA74_15440</name>
</gene>
<dbReference type="InterPro" id="IPR050553">
    <property type="entry name" value="Thioredoxin_ResA/DsbE_sf"/>
</dbReference>
<dbReference type="SUPFAM" id="SSF52833">
    <property type="entry name" value="Thioredoxin-like"/>
    <property type="match status" value="1"/>
</dbReference>